<dbReference type="eggNOG" id="COG0451">
    <property type="taxonomic scope" value="Bacteria"/>
</dbReference>
<sequence length="350" mass="38554">MKRILVTGAAGFIGFHLAKQLIERGDLVVGLDSLNDYYEIDLKHARLAQLGIDRSSILPGELISGAQANFSFVQMNIDDLSGLEKLFQDQGFDVVINLAAQAGVRYSLINPHAYINSNIVGFVNILECCRHHKIKHLVYASSSSVYGLNTEMPFSTSHNVDHPVSLYAASKKSNELMAHTYSHLYGLPTTGLRLFTVYGPWGRPDMAPFLFTKAILAGEPIKVFNEGKMIRDFTYVGDIVAGIVLVADRIPAPNPNWNPALADPARSSAAYRIYNIGNNLPVSLAEFIAATEKALGKVAIKQMMPMQPGDVVATFADVSDLEADTGYKPGTSIQEGMQRFVDWYRDYYQV</sequence>
<reference key="2">
    <citation type="submission" date="2011-04" db="EMBL/GenBank/DDBJ databases">
        <title>Complete sequence of chromosome of Haliscomenobacter hydrossis DSM 1100.</title>
        <authorList>
            <consortium name="US DOE Joint Genome Institute (JGI-PGF)"/>
            <person name="Lucas S."/>
            <person name="Han J."/>
            <person name="Lapidus A."/>
            <person name="Bruce D."/>
            <person name="Goodwin L."/>
            <person name="Pitluck S."/>
            <person name="Peters L."/>
            <person name="Kyrpides N."/>
            <person name="Mavromatis K."/>
            <person name="Ivanova N."/>
            <person name="Ovchinnikova G."/>
            <person name="Pagani I."/>
            <person name="Daligault H."/>
            <person name="Detter J.C."/>
            <person name="Han C."/>
            <person name="Land M."/>
            <person name="Hauser L."/>
            <person name="Markowitz V."/>
            <person name="Cheng J.-F."/>
            <person name="Hugenholtz P."/>
            <person name="Woyke T."/>
            <person name="Wu D."/>
            <person name="Verbarg S."/>
            <person name="Frueling A."/>
            <person name="Brambilla E."/>
            <person name="Klenk H.-P."/>
            <person name="Eisen J.A."/>
        </authorList>
    </citation>
    <scope>NUCLEOTIDE SEQUENCE</scope>
    <source>
        <strain>DSM 1100</strain>
    </source>
</reference>
<evidence type="ECO:0000259" key="2">
    <source>
        <dbReference type="Pfam" id="PF01370"/>
    </source>
</evidence>
<dbReference type="CDD" id="cd05253">
    <property type="entry name" value="UDP_GE_SDE_e"/>
    <property type="match status" value="1"/>
</dbReference>
<dbReference type="HOGENOM" id="CLU_007383_1_7_10"/>
<reference evidence="3 4" key="1">
    <citation type="journal article" date="2011" name="Stand. Genomic Sci.">
        <title>Complete genome sequence of Haliscomenobacter hydrossis type strain (O).</title>
        <authorList>
            <consortium name="US DOE Joint Genome Institute (JGI-PGF)"/>
            <person name="Daligault H."/>
            <person name="Lapidus A."/>
            <person name="Zeytun A."/>
            <person name="Nolan M."/>
            <person name="Lucas S."/>
            <person name="Del Rio T.G."/>
            <person name="Tice H."/>
            <person name="Cheng J.F."/>
            <person name="Tapia R."/>
            <person name="Han C."/>
            <person name="Goodwin L."/>
            <person name="Pitluck S."/>
            <person name="Liolios K."/>
            <person name="Pagani I."/>
            <person name="Ivanova N."/>
            <person name="Huntemann M."/>
            <person name="Mavromatis K."/>
            <person name="Mikhailova N."/>
            <person name="Pati A."/>
            <person name="Chen A."/>
            <person name="Palaniappan K."/>
            <person name="Land M."/>
            <person name="Hauser L."/>
            <person name="Brambilla E.M."/>
            <person name="Rohde M."/>
            <person name="Verbarg S."/>
            <person name="Goker M."/>
            <person name="Bristow J."/>
            <person name="Eisen J.A."/>
            <person name="Markowitz V."/>
            <person name="Hugenholtz P."/>
            <person name="Kyrpides N.C."/>
            <person name="Klenk H.P."/>
            <person name="Woyke T."/>
        </authorList>
    </citation>
    <scope>NUCLEOTIDE SEQUENCE [LARGE SCALE GENOMIC DNA]</scope>
    <source>
        <strain evidence="4">ATCC 27775 / DSM 1100 / LMG 10767 / O</strain>
    </source>
</reference>
<keyword evidence="1" id="KW-0520">NAD</keyword>
<protein>
    <submittedName>
        <fullName evidence="3">UDP-glucuronate 4-epimerase</fullName>
        <ecNumber evidence="3">5.1.3.6</ecNumber>
    </submittedName>
</protein>
<dbReference type="OrthoDB" id="9810015at2"/>
<proteinExistence type="predicted"/>
<dbReference type="KEGG" id="hhy:Halhy_3407"/>
<dbReference type="SUPFAM" id="SSF51735">
    <property type="entry name" value="NAD(P)-binding Rossmann-fold domains"/>
    <property type="match status" value="1"/>
</dbReference>
<dbReference type="Pfam" id="PF01370">
    <property type="entry name" value="Epimerase"/>
    <property type="match status" value="1"/>
</dbReference>
<gene>
    <name evidence="3" type="ordered locus">Halhy_3407</name>
</gene>
<organism evidence="3 4">
    <name type="scientific">Haliscomenobacter hydrossis (strain ATCC 27775 / DSM 1100 / LMG 10767 / O)</name>
    <dbReference type="NCBI Taxonomy" id="760192"/>
    <lineage>
        <taxon>Bacteria</taxon>
        <taxon>Pseudomonadati</taxon>
        <taxon>Bacteroidota</taxon>
        <taxon>Saprospiria</taxon>
        <taxon>Saprospirales</taxon>
        <taxon>Haliscomenobacteraceae</taxon>
        <taxon>Haliscomenobacter</taxon>
    </lineage>
</organism>
<keyword evidence="4" id="KW-1185">Reference proteome</keyword>
<evidence type="ECO:0000313" key="3">
    <source>
        <dbReference type="EMBL" id="AEE51263.1"/>
    </source>
</evidence>
<dbReference type="InterPro" id="IPR036291">
    <property type="entry name" value="NAD(P)-bd_dom_sf"/>
</dbReference>
<accession>F4KVF0</accession>
<dbReference type="Proteomes" id="UP000008461">
    <property type="component" value="Chromosome"/>
</dbReference>
<dbReference type="GO" id="GO:0050378">
    <property type="term" value="F:UDP-glucuronate 4-epimerase activity"/>
    <property type="evidence" value="ECO:0007669"/>
    <property type="project" value="UniProtKB-EC"/>
</dbReference>
<dbReference type="InterPro" id="IPR001509">
    <property type="entry name" value="Epimerase_deHydtase"/>
</dbReference>
<dbReference type="PRINTS" id="PR01713">
    <property type="entry name" value="NUCEPIMERASE"/>
</dbReference>
<keyword evidence="3" id="KW-0413">Isomerase</keyword>
<dbReference type="EMBL" id="CP002691">
    <property type="protein sequence ID" value="AEE51263.1"/>
    <property type="molecule type" value="Genomic_DNA"/>
</dbReference>
<dbReference type="EC" id="5.1.3.6" evidence="3"/>
<feature type="domain" description="NAD-dependent epimerase/dehydratase" evidence="2">
    <location>
        <begin position="4"/>
        <end position="250"/>
    </location>
</feature>
<dbReference type="RefSeq" id="WP_013765804.1">
    <property type="nucleotide sequence ID" value="NC_015510.1"/>
</dbReference>
<evidence type="ECO:0000256" key="1">
    <source>
        <dbReference type="ARBA" id="ARBA00023027"/>
    </source>
</evidence>
<dbReference type="AlphaFoldDB" id="F4KVF0"/>
<dbReference type="STRING" id="760192.Halhy_3407"/>
<name>F4KVF0_HALH1</name>
<dbReference type="Gene3D" id="3.40.50.720">
    <property type="entry name" value="NAD(P)-binding Rossmann-like Domain"/>
    <property type="match status" value="1"/>
</dbReference>
<evidence type="ECO:0000313" key="4">
    <source>
        <dbReference type="Proteomes" id="UP000008461"/>
    </source>
</evidence>
<dbReference type="PANTHER" id="PTHR43574">
    <property type="entry name" value="EPIMERASE-RELATED"/>
    <property type="match status" value="1"/>
</dbReference>